<feature type="region of interest" description="Disordered" evidence="1">
    <location>
        <begin position="1"/>
        <end position="111"/>
    </location>
</feature>
<reference evidence="3" key="1">
    <citation type="submission" date="2017-01" db="EMBL/GenBank/DDBJ databases">
        <title>A deep insight into the sialotranscriptome of adult male and female Cluex tarsalis mosquitoes.</title>
        <authorList>
            <person name="Ribeiro J.M."/>
            <person name="Moreira F."/>
            <person name="Bernard K.A."/>
            <person name="Calvo E."/>
        </authorList>
    </citation>
    <scope>NUCLEOTIDE SEQUENCE</scope>
    <source>
        <strain evidence="3">Kern County</strain>
        <tissue evidence="3">Salivary glands</tissue>
    </source>
</reference>
<proteinExistence type="predicted"/>
<feature type="compositionally biased region" description="Basic and acidic residues" evidence="1">
    <location>
        <begin position="14"/>
        <end position="27"/>
    </location>
</feature>
<dbReference type="AlphaFoldDB" id="A0A1Q3EYF7"/>
<dbReference type="EMBL" id="GFDL01014714">
    <property type="protein sequence ID" value="JAV20331.1"/>
    <property type="molecule type" value="Transcribed_RNA"/>
</dbReference>
<feature type="compositionally biased region" description="Low complexity" evidence="1">
    <location>
        <begin position="50"/>
        <end position="62"/>
    </location>
</feature>
<accession>A0A1Q3EYF7</accession>
<name>A0A1Q3EYF7_CULTA</name>
<sequence length="184" mass="20665">MSDCVEIDSSEEEGPMHVERGSREAERIGISSASSSPHPDSNNRSDTPVSTTNSSNQRQQSSVGSANTRQTRGLKKLETDPKFLANFNPSTSRREKRKLTRKSTPQVTEKKQTGLYTDRGVHRESGKDMCDCLDLSCAGCHFPCPCCESPKCGPHCRVSRKWMYETIEHDAKDLVIRNKLMMKR</sequence>
<feature type="compositionally biased region" description="Acidic residues" evidence="1">
    <location>
        <begin position="1"/>
        <end position="13"/>
    </location>
</feature>
<dbReference type="PANTHER" id="PTHR46536:SF3">
    <property type="entry name" value="ARF7 EFFECTOR PROTEIN C-TERMINAL DOMAIN-CONTAINING PROTEIN"/>
    <property type="match status" value="1"/>
</dbReference>
<dbReference type="PANTHER" id="PTHR46536">
    <property type="entry name" value="ARL14 EFFECTOR PROTEIN"/>
    <property type="match status" value="1"/>
</dbReference>
<evidence type="ECO:0000313" key="3">
    <source>
        <dbReference type="EMBL" id="JAV20331.1"/>
    </source>
</evidence>
<feature type="domain" description="ARF7 effector protein C-terminal" evidence="2">
    <location>
        <begin position="73"/>
        <end position="170"/>
    </location>
</feature>
<dbReference type="Pfam" id="PF14949">
    <property type="entry name" value="ARF7EP_C"/>
    <property type="match status" value="1"/>
</dbReference>
<organism evidence="3">
    <name type="scientific">Culex tarsalis</name>
    <name type="common">Encephalitis mosquito</name>
    <dbReference type="NCBI Taxonomy" id="7177"/>
    <lineage>
        <taxon>Eukaryota</taxon>
        <taxon>Metazoa</taxon>
        <taxon>Ecdysozoa</taxon>
        <taxon>Arthropoda</taxon>
        <taxon>Hexapoda</taxon>
        <taxon>Insecta</taxon>
        <taxon>Pterygota</taxon>
        <taxon>Neoptera</taxon>
        <taxon>Endopterygota</taxon>
        <taxon>Diptera</taxon>
        <taxon>Nematocera</taxon>
        <taxon>Culicoidea</taxon>
        <taxon>Culicidae</taxon>
        <taxon>Culicinae</taxon>
        <taxon>Culicini</taxon>
        <taxon>Culex</taxon>
        <taxon>Culex</taxon>
    </lineage>
</organism>
<dbReference type="InterPro" id="IPR029264">
    <property type="entry name" value="ARF7EP_C"/>
</dbReference>
<feature type="compositionally biased region" description="Polar residues" evidence="1">
    <location>
        <begin position="37"/>
        <end position="49"/>
    </location>
</feature>
<protein>
    <recommendedName>
        <fullName evidence="2">ARF7 effector protein C-terminal domain-containing protein</fullName>
    </recommendedName>
</protein>
<evidence type="ECO:0000259" key="2">
    <source>
        <dbReference type="Pfam" id="PF14949"/>
    </source>
</evidence>
<evidence type="ECO:0000256" key="1">
    <source>
        <dbReference type="SAM" id="MobiDB-lite"/>
    </source>
</evidence>